<feature type="transmembrane region" description="Helical" evidence="6">
    <location>
        <begin position="172"/>
        <end position="193"/>
    </location>
</feature>
<sequence length="278" mass="31872">MCITNYVIKMILKYKQHNVSALASQLAYDMLLSFFPFLIFLLTLLGHSSVDANNVLVALQTIMPTEAYVLVENTVKQVLLTRNSELLSFSLIFTLYTASRAFRAIIYGLNRAYEEKETRSYFKILLISVIFMIGLVFVIIFILSFLVFGQMISDAIRKWLGIELALFNYVHLLRYPFSLVSMTFVFAAIYHFIPCRKLKWIEVLPGAIFTTIGWIISSLGFSYYVNNFNNYSAIYGSIGVIIVLMIWLYITSIIILLGGELNAILSHEKELKRKLSIK</sequence>
<dbReference type="GO" id="GO:0005886">
    <property type="term" value="C:plasma membrane"/>
    <property type="evidence" value="ECO:0007669"/>
    <property type="project" value="UniProtKB-SubCell"/>
</dbReference>
<accession>A0A0C1U0G9</accession>
<comment type="subcellular location">
    <subcellularLocation>
        <location evidence="1">Cell membrane</location>
        <topology evidence="1">Multi-pass membrane protein</topology>
    </subcellularLocation>
</comment>
<keyword evidence="2" id="KW-1003">Cell membrane</keyword>
<organism evidence="7 8">
    <name type="scientific">Clostridium argentinense CDC 2741</name>
    <dbReference type="NCBI Taxonomy" id="1418104"/>
    <lineage>
        <taxon>Bacteria</taxon>
        <taxon>Bacillati</taxon>
        <taxon>Bacillota</taxon>
        <taxon>Clostridia</taxon>
        <taxon>Eubacteriales</taxon>
        <taxon>Clostridiaceae</taxon>
        <taxon>Clostridium</taxon>
    </lineage>
</organism>
<comment type="caution">
    <text evidence="7">The sequence shown here is derived from an EMBL/GenBank/DDBJ whole genome shotgun (WGS) entry which is preliminary data.</text>
</comment>
<evidence type="ECO:0000313" key="7">
    <source>
        <dbReference type="EMBL" id="KIE45003.1"/>
    </source>
</evidence>
<keyword evidence="3 6" id="KW-0812">Transmembrane</keyword>
<keyword evidence="4 6" id="KW-1133">Transmembrane helix</keyword>
<feature type="transmembrane region" description="Helical" evidence="6">
    <location>
        <begin position="121"/>
        <end position="152"/>
    </location>
</feature>
<dbReference type="AlphaFoldDB" id="A0A0C1U0G9"/>
<evidence type="ECO:0000256" key="1">
    <source>
        <dbReference type="ARBA" id="ARBA00004651"/>
    </source>
</evidence>
<dbReference type="OrthoDB" id="9775903at2"/>
<feature type="transmembrane region" description="Helical" evidence="6">
    <location>
        <begin position="86"/>
        <end position="109"/>
    </location>
</feature>
<keyword evidence="5 6" id="KW-0472">Membrane</keyword>
<evidence type="ECO:0000313" key="8">
    <source>
        <dbReference type="Proteomes" id="UP000031366"/>
    </source>
</evidence>
<evidence type="ECO:0000256" key="6">
    <source>
        <dbReference type="SAM" id="Phobius"/>
    </source>
</evidence>
<dbReference type="NCBIfam" id="TIGR00765">
    <property type="entry name" value="yihY_not_rbn"/>
    <property type="match status" value="1"/>
</dbReference>
<gene>
    <name evidence="7" type="primary">yihY</name>
    <name evidence="7" type="ORF">U732_533</name>
</gene>
<protein>
    <submittedName>
        <fullName evidence="7">YihY family inner membrane domain protein</fullName>
    </submittedName>
</protein>
<feature type="transmembrane region" description="Helical" evidence="6">
    <location>
        <begin position="200"/>
        <end position="221"/>
    </location>
</feature>
<reference evidence="7 8" key="1">
    <citation type="journal article" date="2015" name="Infect. Genet. Evol.">
        <title>Genomic sequences of six botulinum neurotoxin-producing strains representing three clostridial species illustrate the mobility and diversity of botulinum neurotoxin genes.</title>
        <authorList>
            <person name="Smith T.J."/>
            <person name="Hill K.K."/>
            <person name="Xie G."/>
            <person name="Foley B.T."/>
            <person name="Williamson C.H."/>
            <person name="Foster J.T."/>
            <person name="Johnson S.L."/>
            <person name="Chertkov O."/>
            <person name="Teshima H."/>
            <person name="Gibbons H.S."/>
            <person name="Johnsky L.A."/>
            <person name="Karavis M.A."/>
            <person name="Smith L.A."/>
        </authorList>
    </citation>
    <scope>NUCLEOTIDE SEQUENCE [LARGE SCALE GENOMIC DNA]</scope>
    <source>
        <strain evidence="7 8">CDC 2741</strain>
    </source>
</reference>
<dbReference type="Pfam" id="PF03631">
    <property type="entry name" value="Virul_fac_BrkB"/>
    <property type="match status" value="1"/>
</dbReference>
<feature type="transmembrane region" description="Helical" evidence="6">
    <location>
        <begin position="21"/>
        <end position="45"/>
    </location>
</feature>
<dbReference type="PANTHER" id="PTHR30213:SF0">
    <property type="entry name" value="UPF0761 MEMBRANE PROTEIN YIHY"/>
    <property type="match status" value="1"/>
</dbReference>
<dbReference type="InterPro" id="IPR017039">
    <property type="entry name" value="Virul_fac_BrkB"/>
</dbReference>
<dbReference type="RefSeq" id="WP_039636437.1">
    <property type="nucleotide sequence ID" value="NZ_AYSO01000020.1"/>
</dbReference>
<name>A0A0C1U0G9_9CLOT</name>
<evidence type="ECO:0000256" key="4">
    <source>
        <dbReference type="ARBA" id="ARBA00022989"/>
    </source>
</evidence>
<evidence type="ECO:0000256" key="2">
    <source>
        <dbReference type="ARBA" id="ARBA00022475"/>
    </source>
</evidence>
<keyword evidence="8" id="KW-1185">Reference proteome</keyword>
<dbReference type="Proteomes" id="UP000031366">
    <property type="component" value="Unassembled WGS sequence"/>
</dbReference>
<proteinExistence type="predicted"/>
<dbReference type="PIRSF" id="PIRSF035875">
    <property type="entry name" value="RNase_BN"/>
    <property type="match status" value="1"/>
</dbReference>
<evidence type="ECO:0000256" key="3">
    <source>
        <dbReference type="ARBA" id="ARBA00022692"/>
    </source>
</evidence>
<feature type="transmembrane region" description="Helical" evidence="6">
    <location>
        <begin position="233"/>
        <end position="257"/>
    </location>
</feature>
<dbReference type="STRING" id="29341.RSJ17_05480"/>
<dbReference type="EMBL" id="AYSO01000020">
    <property type="protein sequence ID" value="KIE45003.1"/>
    <property type="molecule type" value="Genomic_DNA"/>
</dbReference>
<evidence type="ECO:0000256" key="5">
    <source>
        <dbReference type="ARBA" id="ARBA00023136"/>
    </source>
</evidence>
<dbReference type="PANTHER" id="PTHR30213">
    <property type="entry name" value="INNER MEMBRANE PROTEIN YHJD"/>
    <property type="match status" value="1"/>
</dbReference>